<dbReference type="Proteomes" id="UP000544331">
    <property type="component" value="Unassembled WGS sequence"/>
</dbReference>
<dbReference type="AlphaFoldDB" id="A0A8H5YYM3"/>
<gene>
    <name evidence="1" type="ORF">FMUND_3800</name>
</gene>
<dbReference type="EMBL" id="JAAOAN010000121">
    <property type="protein sequence ID" value="KAF5721053.1"/>
    <property type="molecule type" value="Genomic_DNA"/>
</dbReference>
<accession>A0A8H5YYM3</accession>
<proteinExistence type="predicted"/>
<organism evidence="1 2">
    <name type="scientific">Fusarium mundagurra</name>
    <dbReference type="NCBI Taxonomy" id="1567541"/>
    <lineage>
        <taxon>Eukaryota</taxon>
        <taxon>Fungi</taxon>
        <taxon>Dikarya</taxon>
        <taxon>Ascomycota</taxon>
        <taxon>Pezizomycotina</taxon>
        <taxon>Sordariomycetes</taxon>
        <taxon>Hypocreomycetidae</taxon>
        <taxon>Hypocreales</taxon>
        <taxon>Nectriaceae</taxon>
        <taxon>Fusarium</taxon>
        <taxon>Fusarium fujikuroi species complex</taxon>
    </lineage>
</organism>
<reference evidence="1 2" key="1">
    <citation type="submission" date="2020-05" db="EMBL/GenBank/DDBJ databases">
        <title>Identification and distribution of gene clusters putatively required for synthesis of sphingolipid metabolism inhibitors in phylogenetically diverse species of the filamentous fungus Fusarium.</title>
        <authorList>
            <person name="Kim H.-S."/>
            <person name="Busman M."/>
            <person name="Brown D.W."/>
            <person name="Divon H."/>
            <person name="Uhlig S."/>
            <person name="Proctor R.H."/>
        </authorList>
    </citation>
    <scope>NUCLEOTIDE SEQUENCE [LARGE SCALE GENOMIC DNA]</scope>
    <source>
        <strain evidence="1 2">NRRL 66235</strain>
    </source>
</reference>
<name>A0A8H5YYM3_9HYPO</name>
<dbReference type="OrthoDB" id="4970118at2759"/>
<protein>
    <submittedName>
        <fullName evidence="1">Uncharacterized protein</fullName>
    </submittedName>
</protein>
<comment type="caution">
    <text evidence="1">The sequence shown here is derived from an EMBL/GenBank/DDBJ whole genome shotgun (WGS) entry which is preliminary data.</text>
</comment>
<keyword evidence="2" id="KW-1185">Reference proteome</keyword>
<sequence>MVKYNQTLHDGTVCGSYNELDFKQYKDCKSRRGIGDDGTDAYGTKIAKIVFINNKHGEELWQYASEE</sequence>
<evidence type="ECO:0000313" key="2">
    <source>
        <dbReference type="Proteomes" id="UP000544331"/>
    </source>
</evidence>
<evidence type="ECO:0000313" key="1">
    <source>
        <dbReference type="EMBL" id="KAF5721053.1"/>
    </source>
</evidence>